<dbReference type="EMBL" id="JADKNH010000005">
    <property type="protein sequence ID" value="MBF4693340.1"/>
    <property type="molecule type" value="Genomic_DNA"/>
</dbReference>
<proteinExistence type="predicted"/>
<gene>
    <name evidence="1" type="ORF">ISU02_09425</name>
</gene>
<accession>A0ABR9ZSA4</accession>
<dbReference type="Proteomes" id="UP000614200">
    <property type="component" value="Unassembled WGS sequence"/>
</dbReference>
<name>A0ABR9ZSA4_9FIRM</name>
<protein>
    <submittedName>
        <fullName evidence="1">Uncharacterized protein</fullName>
    </submittedName>
</protein>
<comment type="caution">
    <text evidence="1">The sequence shown here is derived from an EMBL/GenBank/DDBJ whole genome shotgun (WGS) entry which is preliminary data.</text>
</comment>
<evidence type="ECO:0000313" key="1">
    <source>
        <dbReference type="EMBL" id="MBF4693340.1"/>
    </source>
</evidence>
<reference evidence="1 2" key="1">
    <citation type="submission" date="2020-11" db="EMBL/GenBank/DDBJ databases">
        <title>Fusibacter basophilias sp. nov.</title>
        <authorList>
            <person name="Qiu D."/>
        </authorList>
    </citation>
    <scope>NUCLEOTIDE SEQUENCE [LARGE SCALE GENOMIC DNA]</scope>
    <source>
        <strain evidence="1 2">Q10-2</strain>
    </source>
</reference>
<evidence type="ECO:0000313" key="2">
    <source>
        <dbReference type="Proteomes" id="UP000614200"/>
    </source>
</evidence>
<dbReference type="RefSeq" id="WP_194701577.1">
    <property type="nucleotide sequence ID" value="NZ_JADKNH010000005.1"/>
</dbReference>
<sequence length="50" mass="5937">MHKIDKLIALLDKEELSSEERQQLIDAIGEPLVRNKLKQMFSDKFMDLFM</sequence>
<organism evidence="1 2">
    <name type="scientific">Fusibacter ferrireducens</name>
    <dbReference type="NCBI Taxonomy" id="2785058"/>
    <lineage>
        <taxon>Bacteria</taxon>
        <taxon>Bacillati</taxon>
        <taxon>Bacillota</taxon>
        <taxon>Clostridia</taxon>
        <taxon>Eubacteriales</taxon>
        <taxon>Eubacteriales Family XII. Incertae Sedis</taxon>
        <taxon>Fusibacter</taxon>
    </lineage>
</organism>
<keyword evidence="2" id="KW-1185">Reference proteome</keyword>